<dbReference type="EMBL" id="CP000378">
    <property type="protein sequence ID" value="ABF75762.1"/>
    <property type="molecule type" value="Genomic_DNA"/>
</dbReference>
<reference evidence="1" key="1">
    <citation type="submission" date="2006-05" db="EMBL/GenBank/DDBJ databases">
        <title>Complete sequence of chromosome 1 of Burkholderia cenocepacia AU 1054.</title>
        <authorList>
            <consortium name="US DOE Joint Genome Institute"/>
            <person name="Copeland A."/>
            <person name="Lucas S."/>
            <person name="Lapidus A."/>
            <person name="Barry K."/>
            <person name="Detter J.C."/>
            <person name="Glavina del Rio T."/>
            <person name="Hammon N."/>
            <person name="Israni S."/>
            <person name="Dalin E."/>
            <person name="Tice H."/>
            <person name="Pitluck S."/>
            <person name="Chain P."/>
            <person name="Malfatti S."/>
            <person name="Shin M."/>
            <person name="Vergez L."/>
            <person name="Schmutz J."/>
            <person name="Larimer F."/>
            <person name="Land M."/>
            <person name="Hauser L."/>
            <person name="Kyrpides N."/>
            <person name="Lykidis A."/>
            <person name="LiPuma J.J."/>
            <person name="Konstantinidis K."/>
            <person name="Tiedje J.M."/>
            <person name="Richardson P."/>
        </authorList>
    </citation>
    <scope>NUCLEOTIDE SEQUENCE [LARGE SCALE GENOMIC DNA]</scope>
    <source>
        <strain evidence="1">AU 1054</strain>
    </source>
</reference>
<dbReference type="HOGENOM" id="CLU_1674590_0_0_4"/>
<sequence>MSRGDRGGPTCRAALSAQPGMADRRVSCVVCETVRRAERTPFSHETNGPDSDVFAGLGVALHIRNISRAPIRVRQAPSCAWEIRCARGWTTVACALHAAQTKASNRGDATRVERCMRFAASRALDMHARFIGRRRQTDRARVRLFIVVVSIRRCVCP</sequence>
<dbReference type="AlphaFoldDB" id="A0A0H2XP92"/>
<evidence type="ECO:0000313" key="1">
    <source>
        <dbReference type="EMBL" id="ABF75762.1"/>
    </source>
</evidence>
<gene>
    <name evidence="1" type="ordered locus">Bcen_0853</name>
</gene>
<accession>A0A0H2XP92</accession>
<name>A0A0H2XP92_BURO1</name>
<protein>
    <submittedName>
        <fullName evidence="1">Uncharacterized protein</fullName>
    </submittedName>
</protein>
<proteinExistence type="predicted"/>
<organism evidence="1">
    <name type="scientific">Burkholderia orbicola (strain AU 1054)</name>
    <dbReference type="NCBI Taxonomy" id="331271"/>
    <lineage>
        <taxon>Bacteria</taxon>
        <taxon>Pseudomonadati</taxon>
        <taxon>Pseudomonadota</taxon>
        <taxon>Betaproteobacteria</taxon>
        <taxon>Burkholderiales</taxon>
        <taxon>Burkholderiaceae</taxon>
        <taxon>Burkholderia</taxon>
        <taxon>Burkholderia cepacia complex</taxon>
        <taxon>Burkholderia orbicola</taxon>
    </lineage>
</organism>